<dbReference type="AlphaFoldDB" id="A0A7W7GSA4"/>
<evidence type="ECO:0000313" key="4">
    <source>
        <dbReference type="EMBL" id="MBB4737379.1"/>
    </source>
</evidence>
<accession>A0A7W7GSA4</accession>
<keyword evidence="2" id="KW-1133">Transmembrane helix</keyword>
<evidence type="ECO:0000256" key="2">
    <source>
        <dbReference type="SAM" id="Phobius"/>
    </source>
</evidence>
<keyword evidence="2" id="KW-0812">Transmembrane</keyword>
<feature type="transmembrane region" description="Helical" evidence="2">
    <location>
        <begin position="180"/>
        <end position="199"/>
    </location>
</feature>
<dbReference type="InterPro" id="IPR025565">
    <property type="entry name" value="DUF4328"/>
</dbReference>
<protein>
    <recommendedName>
        <fullName evidence="3">DUF4328 domain-containing protein</fullName>
    </recommendedName>
</protein>
<dbReference type="Pfam" id="PF14219">
    <property type="entry name" value="DUF4328"/>
    <property type="match status" value="1"/>
</dbReference>
<feature type="compositionally biased region" description="Pro residues" evidence="1">
    <location>
        <begin position="1"/>
        <end position="10"/>
    </location>
</feature>
<feature type="transmembrane region" description="Helical" evidence="2">
    <location>
        <begin position="106"/>
        <end position="126"/>
    </location>
</feature>
<reference evidence="4 5" key="1">
    <citation type="submission" date="2020-08" db="EMBL/GenBank/DDBJ databases">
        <title>Sequencing the genomes of 1000 actinobacteria strains.</title>
        <authorList>
            <person name="Klenk H.-P."/>
        </authorList>
    </citation>
    <scope>NUCLEOTIDE SEQUENCE [LARGE SCALE GENOMIC DNA]</scope>
    <source>
        <strain evidence="4 5">DSM 45809</strain>
    </source>
</reference>
<organism evidence="4 5">
    <name type="scientific">Actinoplanes octamycinicus</name>
    <dbReference type="NCBI Taxonomy" id="135948"/>
    <lineage>
        <taxon>Bacteria</taxon>
        <taxon>Bacillati</taxon>
        <taxon>Actinomycetota</taxon>
        <taxon>Actinomycetes</taxon>
        <taxon>Micromonosporales</taxon>
        <taxon>Micromonosporaceae</taxon>
        <taxon>Actinoplanes</taxon>
    </lineage>
</organism>
<evidence type="ECO:0000259" key="3">
    <source>
        <dbReference type="Pfam" id="PF14219"/>
    </source>
</evidence>
<feature type="transmembrane region" description="Helical" evidence="2">
    <location>
        <begin position="211"/>
        <end position="231"/>
    </location>
</feature>
<evidence type="ECO:0000256" key="1">
    <source>
        <dbReference type="SAM" id="MobiDB-lite"/>
    </source>
</evidence>
<feature type="domain" description="DUF4328" evidence="3">
    <location>
        <begin position="139"/>
        <end position="259"/>
    </location>
</feature>
<evidence type="ECO:0000313" key="5">
    <source>
        <dbReference type="Proteomes" id="UP000546162"/>
    </source>
</evidence>
<feature type="transmembrane region" description="Helical" evidence="2">
    <location>
        <begin position="138"/>
        <end position="160"/>
    </location>
</feature>
<sequence length="272" mass="28941">MNAQQPPPVPDDPRPEDLIPPADPWSAEANTETWPSATPPPAYPATAPAYPAPPPAYPAPAPAYPAYPAPAAAQPAPVPAYSGPPAPYSYPPAYAPGRARSLRGPAILAGTGLAVTLVYSLVLELLSRRGYLGGSDPMVAMSLGYLGVFLFTVVTFLVWLHRASVNLWTTGHRLKWRPGWTIGAWFIPLANLVLPLLVVREIDQRSRDHGPGLFVVWAAAWTVGIVLDGYSSNGAQQFAGLSLITTPVAAIAAILLIRRITADQERLVQPAP</sequence>
<feature type="region of interest" description="Disordered" evidence="1">
    <location>
        <begin position="1"/>
        <end position="49"/>
    </location>
</feature>
<gene>
    <name evidence="4" type="ORF">BJY16_000838</name>
</gene>
<dbReference type="RefSeq" id="WP_185037796.1">
    <property type="nucleotide sequence ID" value="NZ_BAABFG010000005.1"/>
</dbReference>
<dbReference type="Proteomes" id="UP000546162">
    <property type="component" value="Unassembled WGS sequence"/>
</dbReference>
<feature type="transmembrane region" description="Helical" evidence="2">
    <location>
        <begin position="237"/>
        <end position="257"/>
    </location>
</feature>
<comment type="caution">
    <text evidence="4">The sequence shown here is derived from an EMBL/GenBank/DDBJ whole genome shotgun (WGS) entry which is preliminary data.</text>
</comment>
<name>A0A7W7GSA4_9ACTN</name>
<proteinExistence type="predicted"/>
<dbReference type="EMBL" id="JACHNB010000001">
    <property type="protein sequence ID" value="MBB4737379.1"/>
    <property type="molecule type" value="Genomic_DNA"/>
</dbReference>
<keyword evidence="2" id="KW-0472">Membrane</keyword>
<keyword evidence="5" id="KW-1185">Reference proteome</keyword>